<reference evidence="11 12" key="1">
    <citation type="submission" date="2023-09" db="EMBL/GenBank/DDBJ databases">
        <title>Demequina sp. a novel bacteria isolated from Capsicum annuum.</title>
        <authorList>
            <person name="Humaira Z."/>
            <person name="Lee J."/>
            <person name="Cho D."/>
        </authorList>
    </citation>
    <scope>NUCLEOTIDE SEQUENCE</scope>
    <source>
        <strain evidence="10 12">OYTSA14</strain>
        <strain evidence="11">PMTSA13</strain>
    </source>
</reference>
<comment type="subcellular location">
    <subcellularLocation>
        <location evidence="1">Cell membrane</location>
        <topology evidence="1">Multi-pass membrane protein</topology>
    </subcellularLocation>
</comment>
<dbReference type="PANTHER" id="PTHR30506:SF3">
    <property type="entry name" value="UPF0126 INNER MEMBRANE PROTEIN YADS-RELATED"/>
    <property type="match status" value="1"/>
</dbReference>
<gene>
    <name evidence="10" type="ORF">RN606_10655</name>
    <name evidence="11" type="ORF">RN607_10655</name>
</gene>
<dbReference type="GO" id="GO:0005886">
    <property type="term" value="C:plasma membrane"/>
    <property type="evidence" value="ECO:0007669"/>
    <property type="project" value="UniProtKB-SubCell"/>
</dbReference>
<proteinExistence type="inferred from homology"/>
<keyword evidence="4 8" id="KW-0812">Transmembrane</keyword>
<dbReference type="Proteomes" id="UP001303408">
    <property type="component" value="Chromosome"/>
</dbReference>
<dbReference type="Pfam" id="PF03458">
    <property type="entry name" value="Gly_transporter"/>
    <property type="match status" value="2"/>
</dbReference>
<evidence type="ECO:0000259" key="9">
    <source>
        <dbReference type="Pfam" id="PF03458"/>
    </source>
</evidence>
<keyword evidence="3" id="KW-1003">Cell membrane</keyword>
<evidence type="ECO:0000256" key="8">
    <source>
        <dbReference type="SAM" id="Phobius"/>
    </source>
</evidence>
<dbReference type="AlphaFoldDB" id="A0AA96JFB9"/>
<dbReference type="InterPro" id="IPR005115">
    <property type="entry name" value="Gly_transporter"/>
</dbReference>
<organism evidence="11">
    <name type="scientific">Demequina capsici</name>
    <dbReference type="NCBI Taxonomy" id="3075620"/>
    <lineage>
        <taxon>Bacteria</taxon>
        <taxon>Bacillati</taxon>
        <taxon>Actinomycetota</taxon>
        <taxon>Actinomycetes</taxon>
        <taxon>Micrococcales</taxon>
        <taxon>Demequinaceae</taxon>
        <taxon>Demequina</taxon>
    </lineage>
</organism>
<dbReference type="Proteomes" id="UP001304125">
    <property type="component" value="Chromosome"/>
</dbReference>
<evidence type="ECO:0000256" key="4">
    <source>
        <dbReference type="ARBA" id="ARBA00022692"/>
    </source>
</evidence>
<feature type="transmembrane region" description="Helical" evidence="8">
    <location>
        <begin position="156"/>
        <end position="173"/>
    </location>
</feature>
<comment type="similarity">
    <text evidence="2">Belongs to the UPF0126 family.</text>
</comment>
<feature type="region of interest" description="Disordered" evidence="7">
    <location>
        <begin position="215"/>
        <end position="242"/>
    </location>
</feature>
<accession>A0AA96F6U5</accession>
<protein>
    <submittedName>
        <fullName evidence="11">TRIC cation channel family protein</fullName>
    </submittedName>
</protein>
<dbReference type="KEGG" id="dcp:RN607_10655"/>
<evidence type="ECO:0000313" key="10">
    <source>
        <dbReference type="EMBL" id="WNM23815.1"/>
    </source>
</evidence>
<evidence type="ECO:0000256" key="1">
    <source>
        <dbReference type="ARBA" id="ARBA00004651"/>
    </source>
</evidence>
<evidence type="ECO:0000256" key="5">
    <source>
        <dbReference type="ARBA" id="ARBA00022989"/>
    </source>
</evidence>
<evidence type="ECO:0000256" key="2">
    <source>
        <dbReference type="ARBA" id="ARBA00008193"/>
    </source>
</evidence>
<feature type="transmembrane region" description="Helical" evidence="8">
    <location>
        <begin position="123"/>
        <end position="144"/>
    </location>
</feature>
<feature type="domain" description="Glycine transporter" evidence="9">
    <location>
        <begin position="12"/>
        <end position="85"/>
    </location>
</feature>
<evidence type="ECO:0000256" key="7">
    <source>
        <dbReference type="SAM" id="MobiDB-lite"/>
    </source>
</evidence>
<feature type="transmembrane region" description="Helical" evidence="8">
    <location>
        <begin position="6"/>
        <end position="25"/>
    </location>
</feature>
<dbReference type="EMBL" id="CP134880">
    <property type="protein sequence ID" value="WNM26654.1"/>
    <property type="molecule type" value="Genomic_DNA"/>
</dbReference>
<feature type="compositionally biased region" description="Basic residues" evidence="7">
    <location>
        <begin position="215"/>
        <end position="231"/>
    </location>
</feature>
<feature type="transmembrane region" description="Helical" evidence="8">
    <location>
        <begin position="70"/>
        <end position="90"/>
    </location>
</feature>
<keyword evidence="5 8" id="KW-1133">Transmembrane helix</keyword>
<keyword evidence="12" id="KW-1185">Reference proteome</keyword>
<keyword evidence="6 8" id="KW-0472">Membrane</keyword>
<feature type="transmembrane region" description="Helical" evidence="8">
    <location>
        <begin position="37"/>
        <end position="58"/>
    </location>
</feature>
<evidence type="ECO:0000256" key="6">
    <source>
        <dbReference type="ARBA" id="ARBA00023136"/>
    </source>
</evidence>
<evidence type="ECO:0000313" key="11">
    <source>
        <dbReference type="EMBL" id="WNM26654.1"/>
    </source>
</evidence>
<sequence>MATPDALEIPLAINLLAVFLGALGGTIRAGEDERTDLVGVFTLAAAMGFGGGIVRDLLLGNLPPAALRDPLYLVAAAAAALLGMVALYYLRKLGPVLWWLDAMIIGLFACVGANAALLQGLTVLPAVLIGTLASVGGLILTDMLQGRPSTIMHVGPPNAIAGLAGALVYAALYTGTRPLVSTTAAVAVTLLVRLSGRFWHVQVPQPRLHAYEMRTRRKEAGRRVRRARRGRGNQTASTPADQ</sequence>
<dbReference type="EMBL" id="CP134879">
    <property type="protein sequence ID" value="WNM23815.1"/>
    <property type="molecule type" value="Genomic_DNA"/>
</dbReference>
<dbReference type="PANTHER" id="PTHR30506">
    <property type="entry name" value="INNER MEMBRANE PROTEIN"/>
    <property type="match status" value="1"/>
</dbReference>
<evidence type="ECO:0000256" key="3">
    <source>
        <dbReference type="ARBA" id="ARBA00022475"/>
    </source>
</evidence>
<feature type="compositionally biased region" description="Polar residues" evidence="7">
    <location>
        <begin position="233"/>
        <end position="242"/>
    </location>
</feature>
<accession>A0AA96JFB9</accession>
<feature type="transmembrane region" description="Helical" evidence="8">
    <location>
        <begin position="97"/>
        <end position="117"/>
    </location>
</feature>
<evidence type="ECO:0000313" key="12">
    <source>
        <dbReference type="Proteomes" id="UP001304125"/>
    </source>
</evidence>
<dbReference type="RefSeq" id="WP_313497021.1">
    <property type="nucleotide sequence ID" value="NZ_CP134879.1"/>
</dbReference>
<name>A0AA96JFB9_9MICO</name>
<feature type="domain" description="Glycine transporter" evidence="9">
    <location>
        <begin position="99"/>
        <end position="173"/>
    </location>
</feature>